<evidence type="ECO:0000259" key="1">
    <source>
        <dbReference type="Pfam" id="PF07045"/>
    </source>
</evidence>
<organism evidence="2 3">
    <name type="scientific">Actinocorallia aurantiaca</name>
    <dbReference type="NCBI Taxonomy" id="46204"/>
    <lineage>
        <taxon>Bacteria</taxon>
        <taxon>Bacillati</taxon>
        <taxon>Actinomycetota</taxon>
        <taxon>Actinomycetes</taxon>
        <taxon>Streptosporangiales</taxon>
        <taxon>Thermomonosporaceae</taxon>
        <taxon>Actinocorallia</taxon>
    </lineage>
</organism>
<proteinExistence type="predicted"/>
<evidence type="ECO:0000313" key="3">
    <source>
        <dbReference type="Proteomes" id="UP001501842"/>
    </source>
</evidence>
<accession>A0ABN3UCM3</accession>
<keyword evidence="3" id="KW-1185">Reference proteome</keyword>
<feature type="domain" description="DUF1330" evidence="1">
    <location>
        <begin position="2"/>
        <end position="94"/>
    </location>
</feature>
<sequence length="95" mass="10938">MTVYAMAQISIHDRERYNSYAARFLDVLIRYEGRLLAADERPEVIEGDWPYGKVVLMSFEDKDAFEKWAYSPEYQEISKDRIAATTGVVVLAKGL</sequence>
<dbReference type="EMBL" id="BAAATZ010000015">
    <property type="protein sequence ID" value="GAA2729463.1"/>
    <property type="molecule type" value="Genomic_DNA"/>
</dbReference>
<dbReference type="SUPFAM" id="SSF54909">
    <property type="entry name" value="Dimeric alpha+beta barrel"/>
    <property type="match status" value="1"/>
</dbReference>
<dbReference type="Gene3D" id="3.30.70.100">
    <property type="match status" value="1"/>
</dbReference>
<dbReference type="InterPro" id="IPR011008">
    <property type="entry name" value="Dimeric_a/b-barrel"/>
</dbReference>
<gene>
    <name evidence="2" type="ORF">GCM10010439_40040</name>
</gene>
<dbReference type="PANTHER" id="PTHR41521">
    <property type="match status" value="1"/>
</dbReference>
<evidence type="ECO:0000313" key="2">
    <source>
        <dbReference type="EMBL" id="GAA2729463.1"/>
    </source>
</evidence>
<dbReference type="RefSeq" id="WP_344452053.1">
    <property type="nucleotide sequence ID" value="NZ_BAAATZ010000015.1"/>
</dbReference>
<dbReference type="InterPro" id="IPR010753">
    <property type="entry name" value="DUF1330"/>
</dbReference>
<reference evidence="2 3" key="1">
    <citation type="journal article" date="2019" name="Int. J. Syst. Evol. Microbiol.">
        <title>The Global Catalogue of Microorganisms (GCM) 10K type strain sequencing project: providing services to taxonomists for standard genome sequencing and annotation.</title>
        <authorList>
            <consortium name="The Broad Institute Genomics Platform"/>
            <consortium name="The Broad Institute Genome Sequencing Center for Infectious Disease"/>
            <person name="Wu L."/>
            <person name="Ma J."/>
        </authorList>
    </citation>
    <scope>NUCLEOTIDE SEQUENCE [LARGE SCALE GENOMIC DNA]</scope>
    <source>
        <strain evidence="2 3">JCM 8201</strain>
    </source>
</reference>
<dbReference type="PANTHER" id="PTHR41521:SF4">
    <property type="entry name" value="BLR0684 PROTEIN"/>
    <property type="match status" value="1"/>
</dbReference>
<name>A0ABN3UCM3_9ACTN</name>
<comment type="caution">
    <text evidence="2">The sequence shown here is derived from an EMBL/GenBank/DDBJ whole genome shotgun (WGS) entry which is preliminary data.</text>
</comment>
<protein>
    <submittedName>
        <fullName evidence="2">DUF1330 domain-containing protein</fullName>
    </submittedName>
</protein>
<dbReference type="Pfam" id="PF07045">
    <property type="entry name" value="DUF1330"/>
    <property type="match status" value="1"/>
</dbReference>
<dbReference type="Proteomes" id="UP001501842">
    <property type="component" value="Unassembled WGS sequence"/>
</dbReference>